<reference evidence="1" key="1">
    <citation type="submission" date="2021-04" db="EMBL/GenBank/DDBJ databases">
        <title>Genome based classification of Actinospica acidithermotolerans sp. nov., an actinobacterium isolated from an Indonesian hot spring.</title>
        <authorList>
            <person name="Kusuma A.B."/>
            <person name="Putra K.E."/>
            <person name="Nafisah S."/>
            <person name="Loh J."/>
            <person name="Nouioui I."/>
            <person name="Goodfellow M."/>
        </authorList>
    </citation>
    <scope>NUCLEOTIDE SEQUENCE</scope>
    <source>
        <strain evidence="1">DSM 45618</strain>
    </source>
</reference>
<dbReference type="AlphaFoldDB" id="A0A8J7WQ84"/>
<evidence type="ECO:0000313" key="2">
    <source>
        <dbReference type="Proteomes" id="UP000677913"/>
    </source>
</evidence>
<name>A0A8J7WQ84_9ACTN</name>
<protein>
    <recommendedName>
        <fullName evidence="3">PIN domain-containing protein</fullName>
    </recommendedName>
</protein>
<dbReference type="InterPro" id="IPR029060">
    <property type="entry name" value="PIN-like_dom_sf"/>
</dbReference>
<dbReference type="SUPFAM" id="SSF88723">
    <property type="entry name" value="PIN domain-like"/>
    <property type="match status" value="1"/>
</dbReference>
<gene>
    <name evidence="1" type="ORF">KGA66_17235</name>
</gene>
<proteinExistence type="predicted"/>
<comment type="caution">
    <text evidence="1">The sequence shown here is derived from an EMBL/GenBank/DDBJ whole genome shotgun (WGS) entry which is preliminary data.</text>
</comment>
<evidence type="ECO:0008006" key="3">
    <source>
        <dbReference type="Google" id="ProtNLM"/>
    </source>
</evidence>
<dbReference type="EMBL" id="JAGSXH010000061">
    <property type="protein sequence ID" value="MBS2964805.1"/>
    <property type="molecule type" value="Genomic_DNA"/>
</dbReference>
<evidence type="ECO:0000313" key="1">
    <source>
        <dbReference type="EMBL" id="MBS2964805.1"/>
    </source>
</evidence>
<organism evidence="1 2">
    <name type="scientific">Actinocrinis puniceicyclus</name>
    <dbReference type="NCBI Taxonomy" id="977794"/>
    <lineage>
        <taxon>Bacteria</taxon>
        <taxon>Bacillati</taxon>
        <taxon>Actinomycetota</taxon>
        <taxon>Actinomycetes</taxon>
        <taxon>Catenulisporales</taxon>
        <taxon>Actinospicaceae</taxon>
        <taxon>Actinocrinis</taxon>
    </lineage>
</organism>
<accession>A0A8J7WQ84</accession>
<dbReference type="Proteomes" id="UP000677913">
    <property type="component" value="Unassembled WGS sequence"/>
</dbReference>
<dbReference type="RefSeq" id="WP_211469166.1">
    <property type="nucleotide sequence ID" value="NZ_JAGSXH010000061.1"/>
</dbReference>
<sequence length="154" mass="16264">MSTTRTPAKRHLAPAERPGGTLVLDSQGLVAFADQNTTARAAAEGVLARGGQIVIAATTLTEVLRGSARDTKIHRVLKTITQEPITPQLARQAGELLGRSGLDGHTHALDSLVAAVALACPRPVLLLTSDVDDLTQLTEEPDKPKHARIAVHHV</sequence>
<keyword evidence="2" id="KW-1185">Reference proteome</keyword>
<dbReference type="Gene3D" id="3.40.50.1010">
    <property type="entry name" value="5'-nuclease"/>
    <property type="match status" value="1"/>
</dbReference>